<dbReference type="EMBL" id="CAJVPS010005334">
    <property type="protein sequence ID" value="CAG8614144.1"/>
    <property type="molecule type" value="Genomic_DNA"/>
</dbReference>
<dbReference type="SUPFAM" id="SSF52047">
    <property type="entry name" value="RNI-like"/>
    <property type="match status" value="1"/>
</dbReference>
<comment type="caution">
    <text evidence="2">The sequence shown here is derived from an EMBL/GenBank/DDBJ whole genome shotgun (WGS) entry which is preliminary data.</text>
</comment>
<dbReference type="Pfam" id="PF12937">
    <property type="entry name" value="F-box-like"/>
    <property type="match status" value="1"/>
</dbReference>
<dbReference type="AlphaFoldDB" id="A0A9N9CW49"/>
<sequence length="378" mass="44699">MSEKLSSDILREIFSQFDKDPGKSRKHVVRERRDLLSCALVNRQWCEVAIPLLWRRTFFQLRESYSPIPPNPKLIDAYFYHLNDTERMNLLSHDFILPNYNNEDSDKDNYSNDDDNKLHSHFNYPSYLRHLDFSLMLHSVEEWCLRRVQRRPRYEYLNSEDSSDDSLFDYDDDNSRFYNNKLVHVHSEQQFARLSLKKRVKLLTPAVTRILLRIFKRNSAVINTLQCCGERVDHDEDYLIIAEPEFAEFFSSVRKVILDSPFYLDRVLLCLSIACKDLEDIDVSFFHRRGRNKPIAPTSWYLSSYEVKNVTTLIESQKNLKTLIIRYCEITDLVNHVMPSFKSQASTLRRLILHNVLERLHKNNALFRCCAVVGSVVS</sequence>
<name>A0A9N9CW49_9GLOM</name>
<evidence type="ECO:0000313" key="2">
    <source>
        <dbReference type="EMBL" id="CAG8614144.1"/>
    </source>
</evidence>
<dbReference type="OrthoDB" id="2383684at2759"/>
<feature type="domain" description="F-box" evidence="1">
    <location>
        <begin position="9"/>
        <end position="60"/>
    </location>
</feature>
<gene>
    <name evidence="2" type="ORF">ALEPTO_LOCUS8692</name>
</gene>
<reference evidence="2" key="1">
    <citation type="submission" date="2021-06" db="EMBL/GenBank/DDBJ databases">
        <authorList>
            <person name="Kallberg Y."/>
            <person name="Tangrot J."/>
            <person name="Rosling A."/>
        </authorList>
    </citation>
    <scope>NUCLEOTIDE SEQUENCE</scope>
    <source>
        <strain evidence="2">FL130A</strain>
    </source>
</reference>
<proteinExistence type="predicted"/>
<organism evidence="2 3">
    <name type="scientific">Ambispora leptoticha</name>
    <dbReference type="NCBI Taxonomy" id="144679"/>
    <lineage>
        <taxon>Eukaryota</taxon>
        <taxon>Fungi</taxon>
        <taxon>Fungi incertae sedis</taxon>
        <taxon>Mucoromycota</taxon>
        <taxon>Glomeromycotina</taxon>
        <taxon>Glomeromycetes</taxon>
        <taxon>Archaeosporales</taxon>
        <taxon>Ambisporaceae</taxon>
        <taxon>Ambispora</taxon>
    </lineage>
</organism>
<evidence type="ECO:0000259" key="1">
    <source>
        <dbReference type="Pfam" id="PF12937"/>
    </source>
</evidence>
<evidence type="ECO:0000313" key="3">
    <source>
        <dbReference type="Proteomes" id="UP000789508"/>
    </source>
</evidence>
<keyword evidence="3" id="KW-1185">Reference proteome</keyword>
<dbReference type="Proteomes" id="UP000789508">
    <property type="component" value="Unassembled WGS sequence"/>
</dbReference>
<protein>
    <submittedName>
        <fullName evidence="2">9992_t:CDS:1</fullName>
    </submittedName>
</protein>
<dbReference type="InterPro" id="IPR001810">
    <property type="entry name" value="F-box_dom"/>
</dbReference>
<accession>A0A9N9CW49</accession>